<gene>
    <name evidence="1" type="ORF">F5878DRAFT_673132</name>
</gene>
<protein>
    <submittedName>
        <fullName evidence="1">Uncharacterized protein</fullName>
    </submittedName>
</protein>
<name>A0AA38NWE9_9AGAR</name>
<dbReference type="Pfam" id="PF18759">
    <property type="entry name" value="Plavaka"/>
    <property type="match status" value="1"/>
</dbReference>
<keyword evidence="2" id="KW-1185">Reference proteome</keyword>
<organism evidence="1 2">
    <name type="scientific">Lentinula raphanica</name>
    <dbReference type="NCBI Taxonomy" id="153919"/>
    <lineage>
        <taxon>Eukaryota</taxon>
        <taxon>Fungi</taxon>
        <taxon>Dikarya</taxon>
        <taxon>Basidiomycota</taxon>
        <taxon>Agaricomycotina</taxon>
        <taxon>Agaricomycetes</taxon>
        <taxon>Agaricomycetidae</taxon>
        <taxon>Agaricales</taxon>
        <taxon>Marasmiineae</taxon>
        <taxon>Omphalotaceae</taxon>
        <taxon>Lentinula</taxon>
    </lineage>
</organism>
<reference evidence="1" key="1">
    <citation type="submission" date="2022-08" db="EMBL/GenBank/DDBJ databases">
        <authorList>
            <consortium name="DOE Joint Genome Institute"/>
            <person name="Min B."/>
            <person name="Riley R."/>
            <person name="Sierra-Patev S."/>
            <person name="Naranjo-Ortiz M."/>
            <person name="Looney B."/>
            <person name="Konkel Z."/>
            <person name="Slot J.C."/>
            <person name="Sakamoto Y."/>
            <person name="Steenwyk J.L."/>
            <person name="Rokas A."/>
            <person name="Carro J."/>
            <person name="Camarero S."/>
            <person name="Ferreira P."/>
            <person name="Molpeceres G."/>
            <person name="Ruiz-Duenas F.J."/>
            <person name="Serrano A."/>
            <person name="Henrissat B."/>
            <person name="Drula E."/>
            <person name="Hughes K.W."/>
            <person name="Mata J.L."/>
            <person name="Ishikawa N.K."/>
            <person name="Vargas-Isla R."/>
            <person name="Ushijima S."/>
            <person name="Smith C.A."/>
            <person name="Ahrendt S."/>
            <person name="Andreopoulos W."/>
            <person name="He G."/>
            <person name="Labutti K."/>
            <person name="Lipzen A."/>
            <person name="Ng V."/>
            <person name="Sandor L."/>
            <person name="Barry K."/>
            <person name="Martinez A.T."/>
            <person name="Xiao Y."/>
            <person name="Gibbons J.G."/>
            <person name="Terashima K."/>
            <person name="Hibbett D.S."/>
            <person name="Grigoriev I.V."/>
        </authorList>
    </citation>
    <scope>NUCLEOTIDE SEQUENCE</scope>
    <source>
        <strain evidence="1">TFB9207</strain>
    </source>
</reference>
<dbReference type="InterPro" id="IPR041078">
    <property type="entry name" value="Plavaka"/>
</dbReference>
<comment type="caution">
    <text evidence="1">The sequence shown here is derived from an EMBL/GenBank/DDBJ whole genome shotgun (WGS) entry which is preliminary data.</text>
</comment>
<dbReference type="AlphaFoldDB" id="A0AA38NWE9"/>
<proteinExistence type="predicted"/>
<sequence length="641" mass="73087">MDGSSPLPDEAFAPFATEMDWKIAEWVIKDGIGHKSLDRLLAIPGPKQVKEKLGLSYTNIAGLHKKIDRLRPRAGEWKVQKLRFKDDAEDLDFTLRHRDVLQCIQSLWGDPALADHLVYRPKKIFQDKGKTKRVYSEMWEGKWWQFTQDLLPRGATVAPLIIATDKTQLTQFSGSKQAYPVYLTLGNIPKALRRQPSQQACVLLAYLPVDKMPKDGLPKRELSSRYQRLFHEAMRLILAPLREAGRKGVELVGGDGAVRRVYPILASYVADFPEQCLVTCSKYGTCPKCQVPATELSSSDTFPKRTQEWTLQVMEDARKSTSSPSQYFTYCMRKEVSGYIYRPFWDDLPFTDIHFSITPDNGISALSQISGSERKNMGKILLGCLIGSDMPRDALTAVRAILDFIYLAQYSTHDEDTLSYMSDALDLWHAKKSSFIDVGVHDDLNIPKFHALQHYVEMIRFFGCTDNYNTEMFERLHIDFAKKGWRASNKREEFPQMTKWLSRQENVQTFNKELSWILEQQRLRQFQKQTDSTTVSTSVSSASTLWLPKEPTAPCKALSAIELGHGVPSFSSNLKRYLAMLTPGSSRAQVEGSLFKQLPFDYLDVYYSFKFSPETLDDEGSIKDVEIPLKLQAFLVQGLVE</sequence>
<dbReference type="Proteomes" id="UP001163846">
    <property type="component" value="Unassembled WGS sequence"/>
</dbReference>
<evidence type="ECO:0000313" key="1">
    <source>
        <dbReference type="EMBL" id="KAJ3831733.1"/>
    </source>
</evidence>
<evidence type="ECO:0000313" key="2">
    <source>
        <dbReference type="Proteomes" id="UP001163846"/>
    </source>
</evidence>
<accession>A0AA38NWE9</accession>
<dbReference type="EMBL" id="MU807262">
    <property type="protein sequence ID" value="KAJ3831733.1"/>
    <property type="molecule type" value="Genomic_DNA"/>
</dbReference>